<dbReference type="Proteomes" id="UP000076532">
    <property type="component" value="Unassembled WGS sequence"/>
</dbReference>
<evidence type="ECO:0000313" key="2">
    <source>
        <dbReference type="Proteomes" id="UP000076532"/>
    </source>
</evidence>
<dbReference type="EMBL" id="KV417848">
    <property type="protein sequence ID" value="KZP05293.1"/>
    <property type="molecule type" value="Genomic_DNA"/>
</dbReference>
<keyword evidence="2" id="KW-1185">Reference proteome</keyword>
<sequence length="77" mass="8583">MLRAFFRCSRFPASISNSSSSRPCDNTTASTSPDTTYWSICFHEAKVPMVPRTLCIGIAKVYGVSVKWDMLDGRRAC</sequence>
<proteinExistence type="predicted"/>
<protein>
    <submittedName>
        <fullName evidence="1">Uncharacterized protein</fullName>
    </submittedName>
</protein>
<name>A0A167VRL1_9AGAM</name>
<organism evidence="1 2">
    <name type="scientific">Athelia psychrophila</name>
    <dbReference type="NCBI Taxonomy" id="1759441"/>
    <lineage>
        <taxon>Eukaryota</taxon>
        <taxon>Fungi</taxon>
        <taxon>Dikarya</taxon>
        <taxon>Basidiomycota</taxon>
        <taxon>Agaricomycotina</taxon>
        <taxon>Agaricomycetes</taxon>
        <taxon>Agaricomycetidae</taxon>
        <taxon>Atheliales</taxon>
        <taxon>Atheliaceae</taxon>
        <taxon>Athelia</taxon>
    </lineage>
</organism>
<accession>A0A167VRL1</accession>
<reference evidence="1 2" key="1">
    <citation type="journal article" date="2016" name="Mol. Biol. Evol.">
        <title>Comparative Genomics of Early-Diverging Mushroom-Forming Fungi Provides Insights into the Origins of Lignocellulose Decay Capabilities.</title>
        <authorList>
            <person name="Nagy L.G."/>
            <person name="Riley R."/>
            <person name="Tritt A."/>
            <person name="Adam C."/>
            <person name="Daum C."/>
            <person name="Floudas D."/>
            <person name="Sun H."/>
            <person name="Yadav J.S."/>
            <person name="Pangilinan J."/>
            <person name="Larsson K.H."/>
            <person name="Matsuura K."/>
            <person name="Barry K."/>
            <person name="Labutti K."/>
            <person name="Kuo R."/>
            <person name="Ohm R.A."/>
            <person name="Bhattacharya S.S."/>
            <person name="Shirouzu T."/>
            <person name="Yoshinaga Y."/>
            <person name="Martin F.M."/>
            <person name="Grigoriev I.V."/>
            <person name="Hibbett D.S."/>
        </authorList>
    </citation>
    <scope>NUCLEOTIDE SEQUENCE [LARGE SCALE GENOMIC DNA]</scope>
    <source>
        <strain evidence="1 2">CBS 109695</strain>
    </source>
</reference>
<evidence type="ECO:0000313" key="1">
    <source>
        <dbReference type="EMBL" id="KZP05293.1"/>
    </source>
</evidence>
<gene>
    <name evidence="1" type="ORF">FIBSPDRAFT_877706</name>
</gene>
<dbReference type="AlphaFoldDB" id="A0A167VRL1"/>